<evidence type="ECO:0000313" key="6">
    <source>
        <dbReference type="EMBL" id="MCS5714038.1"/>
    </source>
</evidence>
<dbReference type="InterPro" id="IPR036388">
    <property type="entry name" value="WH-like_DNA-bd_sf"/>
</dbReference>
<sequence length="297" mass="31674">METRLLEYFVTVADELSVTRAAERLFVAQSTVSAGLRSLEGELGVALFERTTKSVRLLAAGEVLLPLARDLVDDAAEFRRAASESGSGLRGRVRIGTFTGMQLLDLPGVLGRFRREHPLVNIQLVSSPVGSTGLADDLAHGRLDLAFLAVPAPPTLDAWPISAFDFVALVPEGHRLAARPEVALAELAGEEWVDVLPGYGNRLQLDRALADRGLTRHLAAELPDLPSVAPWVAAGFGVAVVPDVIEASGCARLPLSDPPPPWVVSLAVRRGAARRPLLAALVEALRAPHTQTLRAPD</sequence>
<dbReference type="RefSeq" id="WP_259485568.1">
    <property type="nucleotide sequence ID" value="NZ_JANTEZ010000002.1"/>
</dbReference>
<dbReference type="InterPro" id="IPR000847">
    <property type="entry name" value="LysR_HTH_N"/>
</dbReference>
<dbReference type="CDD" id="cd05466">
    <property type="entry name" value="PBP2_LTTR_substrate"/>
    <property type="match status" value="1"/>
</dbReference>
<organism evidence="6 7">
    <name type="scientific">Herbiconiux gentiana</name>
    <dbReference type="NCBI Taxonomy" id="2970912"/>
    <lineage>
        <taxon>Bacteria</taxon>
        <taxon>Bacillati</taxon>
        <taxon>Actinomycetota</taxon>
        <taxon>Actinomycetes</taxon>
        <taxon>Micrococcales</taxon>
        <taxon>Microbacteriaceae</taxon>
        <taxon>Herbiconiux</taxon>
    </lineage>
</organism>
<evidence type="ECO:0000259" key="5">
    <source>
        <dbReference type="PROSITE" id="PS50931"/>
    </source>
</evidence>
<protein>
    <submittedName>
        <fullName evidence="6">LysR family transcriptional regulator</fullName>
    </submittedName>
</protein>
<dbReference type="PANTHER" id="PTHR30346">
    <property type="entry name" value="TRANSCRIPTIONAL DUAL REGULATOR HCAR-RELATED"/>
    <property type="match status" value="1"/>
</dbReference>
<dbReference type="Gene3D" id="3.40.190.290">
    <property type="match status" value="1"/>
</dbReference>
<evidence type="ECO:0000313" key="7">
    <source>
        <dbReference type="Proteomes" id="UP001165580"/>
    </source>
</evidence>
<dbReference type="PRINTS" id="PR00039">
    <property type="entry name" value="HTHLYSR"/>
</dbReference>
<keyword evidence="2" id="KW-0805">Transcription regulation</keyword>
<reference evidence="6" key="1">
    <citation type="submission" date="2022-08" db="EMBL/GenBank/DDBJ databases">
        <authorList>
            <person name="Deng Y."/>
            <person name="Han X.-F."/>
            <person name="Zhang Y.-Q."/>
        </authorList>
    </citation>
    <scope>NUCLEOTIDE SEQUENCE</scope>
    <source>
        <strain evidence="6">CPCC 205716</strain>
    </source>
</reference>
<dbReference type="Proteomes" id="UP001165580">
    <property type="component" value="Unassembled WGS sequence"/>
</dbReference>
<comment type="caution">
    <text evidence="6">The sequence shown here is derived from an EMBL/GenBank/DDBJ whole genome shotgun (WGS) entry which is preliminary data.</text>
</comment>
<evidence type="ECO:0000256" key="1">
    <source>
        <dbReference type="ARBA" id="ARBA00009437"/>
    </source>
</evidence>
<evidence type="ECO:0000256" key="4">
    <source>
        <dbReference type="ARBA" id="ARBA00023163"/>
    </source>
</evidence>
<dbReference type="PANTHER" id="PTHR30346:SF30">
    <property type="entry name" value="SMALL NEUTRAL PROTEASE REGULATORY PROTEIN"/>
    <property type="match status" value="1"/>
</dbReference>
<dbReference type="EMBL" id="JANTEZ010000002">
    <property type="protein sequence ID" value="MCS5714038.1"/>
    <property type="molecule type" value="Genomic_DNA"/>
</dbReference>
<gene>
    <name evidence="6" type="ORF">NVV95_05675</name>
</gene>
<keyword evidence="4" id="KW-0804">Transcription</keyword>
<dbReference type="SUPFAM" id="SSF53850">
    <property type="entry name" value="Periplasmic binding protein-like II"/>
    <property type="match status" value="1"/>
</dbReference>
<dbReference type="SUPFAM" id="SSF46785">
    <property type="entry name" value="Winged helix' DNA-binding domain"/>
    <property type="match status" value="1"/>
</dbReference>
<dbReference type="InterPro" id="IPR036390">
    <property type="entry name" value="WH_DNA-bd_sf"/>
</dbReference>
<dbReference type="PROSITE" id="PS50931">
    <property type="entry name" value="HTH_LYSR"/>
    <property type="match status" value="1"/>
</dbReference>
<keyword evidence="7" id="KW-1185">Reference proteome</keyword>
<dbReference type="Gene3D" id="1.10.10.10">
    <property type="entry name" value="Winged helix-like DNA-binding domain superfamily/Winged helix DNA-binding domain"/>
    <property type="match status" value="1"/>
</dbReference>
<dbReference type="InterPro" id="IPR005119">
    <property type="entry name" value="LysR_subst-bd"/>
</dbReference>
<name>A0ABT2GD04_9MICO</name>
<accession>A0ABT2GD04</accession>
<dbReference type="Pfam" id="PF03466">
    <property type="entry name" value="LysR_substrate"/>
    <property type="match status" value="1"/>
</dbReference>
<comment type="similarity">
    <text evidence="1">Belongs to the LysR transcriptional regulatory family.</text>
</comment>
<evidence type="ECO:0000256" key="3">
    <source>
        <dbReference type="ARBA" id="ARBA00023125"/>
    </source>
</evidence>
<proteinExistence type="inferred from homology"/>
<feature type="domain" description="HTH lysR-type" evidence="5">
    <location>
        <begin position="1"/>
        <end position="58"/>
    </location>
</feature>
<keyword evidence="3" id="KW-0238">DNA-binding</keyword>
<evidence type="ECO:0000256" key="2">
    <source>
        <dbReference type="ARBA" id="ARBA00023015"/>
    </source>
</evidence>
<dbReference type="Pfam" id="PF00126">
    <property type="entry name" value="HTH_1"/>
    <property type="match status" value="1"/>
</dbReference>